<dbReference type="Proteomes" id="UP001242010">
    <property type="component" value="Chromosome"/>
</dbReference>
<keyword evidence="4" id="KW-1133">Transmembrane helix</keyword>
<feature type="signal peptide" evidence="6">
    <location>
        <begin position="1"/>
        <end position="22"/>
    </location>
</feature>
<evidence type="ECO:0000313" key="9">
    <source>
        <dbReference type="Proteomes" id="UP001242010"/>
    </source>
</evidence>
<dbReference type="RefSeq" id="WP_286354322.1">
    <property type="nucleotide sequence ID" value="NZ_AP027079.1"/>
</dbReference>
<evidence type="ECO:0000259" key="7">
    <source>
        <dbReference type="SMART" id="SM01049"/>
    </source>
</evidence>
<sequence length="151" mass="16544">MRPNLAALLCLPVICMPMAAQNATPAEAEALVKEAIAYAKTHGKDAACKEITRPDGSLRKHGGELYVFVNTMDGKNLAHGMGARFVGADQSKAKDPDGVEYMQERIKLAKTKGKGWHEYKYLNPKTGKKETKASYIEVWDGLIFGAGIYKK</sequence>
<protein>
    <recommendedName>
        <fullName evidence="7">Single Cache domain-containing protein</fullName>
    </recommendedName>
</protein>
<evidence type="ECO:0000256" key="1">
    <source>
        <dbReference type="ARBA" id="ARBA00004651"/>
    </source>
</evidence>
<evidence type="ECO:0000256" key="4">
    <source>
        <dbReference type="ARBA" id="ARBA00022989"/>
    </source>
</evidence>
<keyword evidence="2" id="KW-1003">Cell membrane</keyword>
<proteinExistence type="predicted"/>
<keyword evidence="5" id="KW-0472">Membrane</keyword>
<dbReference type="EMBL" id="AP027079">
    <property type="protein sequence ID" value="BDU70606.1"/>
    <property type="molecule type" value="Genomic_DNA"/>
</dbReference>
<keyword evidence="9" id="KW-1185">Reference proteome</keyword>
<feature type="domain" description="Single Cache" evidence="7">
    <location>
        <begin position="20"/>
        <end position="103"/>
    </location>
</feature>
<reference evidence="9" key="1">
    <citation type="journal article" date="2023" name="Int. J. Syst. Evol. Microbiol.">
        <title>Mesoterricola silvestris gen. nov., sp. nov., Mesoterricola sediminis sp. nov., Geothrix oryzae sp. nov., Geothrix edaphica sp. nov., Geothrix rubra sp. nov., and Geothrix limicola sp. nov., six novel members of Acidobacteriota isolated from soils.</title>
        <authorList>
            <person name="Itoh H."/>
            <person name="Sugisawa Y."/>
            <person name="Mise K."/>
            <person name="Xu Z."/>
            <person name="Kuniyasu M."/>
            <person name="Ushijima N."/>
            <person name="Kawano K."/>
            <person name="Kobayashi E."/>
            <person name="Shiratori Y."/>
            <person name="Masuda Y."/>
            <person name="Senoo K."/>
        </authorList>
    </citation>
    <scope>NUCLEOTIDE SEQUENCE [LARGE SCALE GENOMIC DNA]</scope>
    <source>
        <strain evidence="9">Red222</strain>
    </source>
</reference>
<feature type="chain" id="PRO_5045395232" description="Single Cache domain-containing protein" evidence="6">
    <location>
        <begin position="23"/>
        <end position="151"/>
    </location>
</feature>
<keyword evidence="6" id="KW-0732">Signal</keyword>
<evidence type="ECO:0000256" key="6">
    <source>
        <dbReference type="SAM" id="SignalP"/>
    </source>
</evidence>
<evidence type="ECO:0000256" key="2">
    <source>
        <dbReference type="ARBA" id="ARBA00022475"/>
    </source>
</evidence>
<evidence type="ECO:0000256" key="3">
    <source>
        <dbReference type="ARBA" id="ARBA00022692"/>
    </source>
</evidence>
<dbReference type="InterPro" id="IPR033480">
    <property type="entry name" value="sCache_2"/>
</dbReference>
<gene>
    <name evidence="8" type="ORF">GETHOR_27070</name>
</gene>
<dbReference type="Pfam" id="PF17200">
    <property type="entry name" value="sCache_2"/>
    <property type="match status" value="1"/>
</dbReference>
<comment type="subcellular location">
    <subcellularLocation>
        <location evidence="1">Cell membrane</location>
        <topology evidence="1">Multi-pass membrane protein</topology>
    </subcellularLocation>
</comment>
<accession>A0ABN6UZW2</accession>
<dbReference type="Gene3D" id="3.30.450.20">
    <property type="entry name" value="PAS domain"/>
    <property type="match status" value="1"/>
</dbReference>
<name>A0ABN6UZW2_9BACT</name>
<evidence type="ECO:0000313" key="8">
    <source>
        <dbReference type="EMBL" id="BDU70606.1"/>
    </source>
</evidence>
<organism evidence="8 9">
    <name type="scientific">Geothrix oryzae</name>
    <dbReference type="NCBI Taxonomy" id="2927975"/>
    <lineage>
        <taxon>Bacteria</taxon>
        <taxon>Pseudomonadati</taxon>
        <taxon>Acidobacteriota</taxon>
        <taxon>Holophagae</taxon>
        <taxon>Holophagales</taxon>
        <taxon>Holophagaceae</taxon>
        <taxon>Geothrix</taxon>
    </lineage>
</organism>
<evidence type="ECO:0000256" key="5">
    <source>
        <dbReference type="ARBA" id="ARBA00023136"/>
    </source>
</evidence>
<keyword evidence="3" id="KW-0812">Transmembrane</keyword>
<dbReference type="SMART" id="SM01049">
    <property type="entry name" value="Cache_2"/>
    <property type="match status" value="1"/>
</dbReference>